<keyword evidence="5 6" id="KW-0472">Membrane</keyword>
<reference evidence="8" key="1">
    <citation type="journal article" date="2013" name="Environ. Microbiol.">
        <title>Microbiota from the distal guts of lean and obese adolescents exhibit partial functional redundancy besides clear differences in community structure.</title>
        <authorList>
            <person name="Ferrer M."/>
            <person name="Ruiz A."/>
            <person name="Lanza F."/>
            <person name="Haange S.B."/>
            <person name="Oberbach A."/>
            <person name="Till H."/>
            <person name="Bargiela R."/>
            <person name="Campoy C."/>
            <person name="Segura M.T."/>
            <person name="Richter M."/>
            <person name="von Bergen M."/>
            <person name="Seifert J."/>
            <person name="Suarez A."/>
        </authorList>
    </citation>
    <scope>NUCLEOTIDE SEQUENCE</scope>
</reference>
<accession>K1T2F1</accession>
<keyword evidence="4 6" id="KW-1133">Transmembrane helix</keyword>
<evidence type="ECO:0000256" key="5">
    <source>
        <dbReference type="ARBA" id="ARBA00023136"/>
    </source>
</evidence>
<gene>
    <name evidence="8" type="ORF">OBE_07159</name>
</gene>
<evidence type="ECO:0000256" key="3">
    <source>
        <dbReference type="ARBA" id="ARBA00022692"/>
    </source>
</evidence>
<feature type="domain" description="EamA" evidence="7">
    <location>
        <begin position="148"/>
        <end position="266"/>
    </location>
</feature>
<evidence type="ECO:0000259" key="7">
    <source>
        <dbReference type="Pfam" id="PF00892"/>
    </source>
</evidence>
<sequence length="266" mass="29234">GVCWGISGTMGQYLFTHEAMQTTWLIPIRLSLAGLILFVYWLVKDRRLLFAPWRQRDSAVMLVLYGIFGISLSQFLYFLTIQFSNAAIGTIMQDLSPVMVLLVVCATAHRKPRAYEIVSIVLALLGVILLTTHGDLTTFAVSPVALVAGVACAVCVTVYNCLCPRRELRDYPVSMLQAWAFLMGAVLFELSMHPWTLGYTPSLRGVGGILFVVLFGNLLAFNLYMTGVKLIGPEKSVLYGFAEPVTAAILAVTLLDTPFTVWDALG</sequence>
<dbReference type="EMBL" id="AJWZ01004918">
    <property type="protein sequence ID" value="EKC64033.1"/>
    <property type="molecule type" value="Genomic_DNA"/>
</dbReference>
<dbReference type="AlphaFoldDB" id="K1T2F1"/>
<evidence type="ECO:0000256" key="1">
    <source>
        <dbReference type="ARBA" id="ARBA00004651"/>
    </source>
</evidence>
<keyword evidence="2" id="KW-1003">Cell membrane</keyword>
<feature type="non-terminal residue" evidence="8">
    <location>
        <position position="1"/>
    </location>
</feature>
<dbReference type="Pfam" id="PF00892">
    <property type="entry name" value="EamA"/>
    <property type="match status" value="2"/>
</dbReference>
<dbReference type="InterPro" id="IPR000620">
    <property type="entry name" value="EamA_dom"/>
</dbReference>
<evidence type="ECO:0000313" key="8">
    <source>
        <dbReference type="EMBL" id="EKC64033.1"/>
    </source>
</evidence>
<dbReference type="SUPFAM" id="SSF103481">
    <property type="entry name" value="Multidrug resistance efflux transporter EmrE"/>
    <property type="match status" value="2"/>
</dbReference>
<organism evidence="8">
    <name type="scientific">human gut metagenome</name>
    <dbReference type="NCBI Taxonomy" id="408170"/>
    <lineage>
        <taxon>unclassified sequences</taxon>
        <taxon>metagenomes</taxon>
        <taxon>organismal metagenomes</taxon>
    </lineage>
</organism>
<feature type="transmembrane region" description="Helical" evidence="6">
    <location>
        <begin position="139"/>
        <end position="162"/>
    </location>
</feature>
<feature type="non-terminal residue" evidence="8">
    <location>
        <position position="266"/>
    </location>
</feature>
<feature type="transmembrane region" description="Helical" evidence="6">
    <location>
        <begin position="237"/>
        <end position="255"/>
    </location>
</feature>
<dbReference type="InterPro" id="IPR037185">
    <property type="entry name" value="EmrE-like"/>
</dbReference>
<feature type="transmembrane region" description="Helical" evidence="6">
    <location>
        <begin position="24"/>
        <end position="43"/>
    </location>
</feature>
<protein>
    <submittedName>
        <fullName evidence="8">DMT superfamily drug/metabolite transporter</fullName>
    </submittedName>
</protein>
<name>K1T2F1_9ZZZZ</name>
<dbReference type="PANTHER" id="PTHR32322">
    <property type="entry name" value="INNER MEMBRANE TRANSPORTER"/>
    <property type="match status" value="1"/>
</dbReference>
<dbReference type="PANTHER" id="PTHR32322:SF18">
    <property type="entry name" value="S-ADENOSYLMETHIONINE_S-ADENOSYLHOMOCYSTEINE TRANSPORTER"/>
    <property type="match status" value="1"/>
</dbReference>
<feature type="transmembrane region" description="Helical" evidence="6">
    <location>
        <begin position="86"/>
        <end position="107"/>
    </location>
</feature>
<feature type="domain" description="EamA" evidence="7">
    <location>
        <begin position="2"/>
        <end position="131"/>
    </location>
</feature>
<proteinExistence type="predicted"/>
<dbReference type="InterPro" id="IPR050638">
    <property type="entry name" value="AA-Vitamin_Transporters"/>
</dbReference>
<evidence type="ECO:0000256" key="4">
    <source>
        <dbReference type="ARBA" id="ARBA00022989"/>
    </source>
</evidence>
<keyword evidence="3 6" id="KW-0812">Transmembrane</keyword>
<evidence type="ECO:0000256" key="2">
    <source>
        <dbReference type="ARBA" id="ARBA00022475"/>
    </source>
</evidence>
<comment type="caution">
    <text evidence="8">The sequence shown here is derived from an EMBL/GenBank/DDBJ whole genome shotgun (WGS) entry which is preliminary data.</text>
</comment>
<feature type="transmembrane region" description="Helical" evidence="6">
    <location>
        <begin position="59"/>
        <end position="80"/>
    </location>
</feature>
<evidence type="ECO:0000256" key="6">
    <source>
        <dbReference type="SAM" id="Phobius"/>
    </source>
</evidence>
<comment type="subcellular location">
    <subcellularLocation>
        <location evidence="1">Cell membrane</location>
        <topology evidence="1">Multi-pass membrane protein</topology>
    </subcellularLocation>
</comment>
<dbReference type="GO" id="GO:0005886">
    <property type="term" value="C:plasma membrane"/>
    <property type="evidence" value="ECO:0007669"/>
    <property type="project" value="UniProtKB-SubCell"/>
</dbReference>
<feature type="transmembrane region" description="Helical" evidence="6">
    <location>
        <begin position="205"/>
        <end position="225"/>
    </location>
</feature>
<feature type="transmembrane region" description="Helical" evidence="6">
    <location>
        <begin position="114"/>
        <end position="133"/>
    </location>
</feature>
<feature type="transmembrane region" description="Helical" evidence="6">
    <location>
        <begin position="174"/>
        <end position="193"/>
    </location>
</feature>